<sequence>MQKSGLSSVPFRPVVFNPALGDLSQLIAPPYDVIDPKQCEQLLAKHPYNVVRLILPPSLNPDDPSRYSNAAKLWKQWLEEQALVEIEEPSVFVYAQRFSIGRKRKEHISLLTTIPLLNYESGLIRPHEHTMPKPKSDRLTLLRLMGAELGQVHGLLSDDTGEWHELLRSATSAPVWLCGELDGVEHIVWRITDPAFNEEVNRLLDQQWLVIADGHHRYETALTFREEVPEARINPNHPANFIGIVIADHQRNATVLPTHRLVRFPSFEDAERVLQEIRRHFRVSKVNWGGDEKVLSQIFQDHSGIPFLFVAQGQALFVTVTGVEGTVCQYIQQLPLPLRKVDTAVLHQAVLPVIFAAVGLKPSDLTIDYTHDSTSAFQFAQREGNMAILLRPISPELVCEVAKQGYRLPPKTTYFVPKVPSGLVMRKILSPQEISAKER</sequence>
<dbReference type="RefSeq" id="WP_259100988.1">
    <property type="nucleotide sequence ID" value="NZ_CP130454.1"/>
</dbReference>
<reference evidence="1 2" key="1">
    <citation type="submission" date="2022-08" db="EMBL/GenBank/DDBJ databases">
        <title>Bacterial and archaeal communities from various locations to study Microbial Dark Matter (Phase II).</title>
        <authorList>
            <person name="Stepanauskas R."/>
        </authorList>
    </citation>
    <scope>NUCLEOTIDE SEQUENCE [LARGE SCALE GENOMIC DNA]</scope>
    <source>
        <strain evidence="1 2">PD1</strain>
    </source>
</reference>
<proteinExistence type="predicted"/>
<organism evidence="1 2">
    <name type="scientific">Candidatus Fervidibacter sacchari</name>
    <dbReference type="NCBI Taxonomy" id="1448929"/>
    <lineage>
        <taxon>Bacteria</taxon>
        <taxon>Candidatus Fervidibacterota</taxon>
        <taxon>Candidatus Fervidibacter</taxon>
    </lineage>
</organism>
<keyword evidence="2" id="KW-1185">Reference proteome</keyword>
<evidence type="ECO:0000313" key="1">
    <source>
        <dbReference type="EMBL" id="MCS3920819.1"/>
    </source>
</evidence>
<comment type="caution">
    <text evidence="1">The sequence shown here is derived from an EMBL/GenBank/DDBJ whole genome shotgun (WGS) entry which is preliminary data.</text>
</comment>
<dbReference type="Pfam" id="PF06245">
    <property type="entry name" value="DUF1015"/>
    <property type="match status" value="1"/>
</dbReference>
<dbReference type="PANTHER" id="PTHR36454:SF1">
    <property type="entry name" value="DUF1015 DOMAIN-CONTAINING PROTEIN"/>
    <property type="match status" value="1"/>
</dbReference>
<dbReference type="EMBL" id="JANUCP010000007">
    <property type="protein sequence ID" value="MCS3920819.1"/>
    <property type="molecule type" value="Genomic_DNA"/>
</dbReference>
<accession>A0ABT2ES77</accession>
<gene>
    <name evidence="1" type="ORF">M2350_003256</name>
</gene>
<name>A0ABT2ES77_9BACT</name>
<dbReference type="PANTHER" id="PTHR36454">
    <property type="entry name" value="LMO2823 PROTEIN"/>
    <property type="match status" value="1"/>
</dbReference>
<protein>
    <submittedName>
        <fullName evidence="1">Uncharacterized protein (DUF1015 family)</fullName>
    </submittedName>
</protein>
<dbReference type="Proteomes" id="UP001204798">
    <property type="component" value="Unassembled WGS sequence"/>
</dbReference>
<evidence type="ECO:0000313" key="2">
    <source>
        <dbReference type="Proteomes" id="UP001204798"/>
    </source>
</evidence>
<dbReference type="InterPro" id="IPR008323">
    <property type="entry name" value="UCP033563"/>
</dbReference>